<dbReference type="Gene3D" id="2.60.40.1120">
    <property type="entry name" value="Carboxypeptidase-like, regulatory domain"/>
    <property type="match status" value="1"/>
</dbReference>
<keyword evidence="3" id="KW-1185">Reference proteome</keyword>
<keyword evidence="1" id="KW-0732">Signal</keyword>
<dbReference type="InterPro" id="IPR043741">
    <property type="entry name" value="DUF5686"/>
</dbReference>
<dbReference type="Pfam" id="PF18939">
    <property type="entry name" value="DUF5686"/>
    <property type="match status" value="1"/>
</dbReference>
<dbReference type="SUPFAM" id="SSF49464">
    <property type="entry name" value="Carboxypeptidase regulatory domain-like"/>
    <property type="match status" value="1"/>
</dbReference>
<evidence type="ECO:0000256" key="1">
    <source>
        <dbReference type="SAM" id="SignalP"/>
    </source>
</evidence>
<dbReference type="Proteomes" id="UP000762676">
    <property type="component" value="Unassembled WGS sequence"/>
</dbReference>
<dbReference type="InterPro" id="IPR008969">
    <property type="entry name" value="CarboxyPept-like_regulatory"/>
</dbReference>
<evidence type="ECO:0000313" key="2">
    <source>
        <dbReference type="EMBL" id="GFS19277.1"/>
    </source>
</evidence>
<name>A0AAV4J8Z7_9GAST</name>
<sequence>MPISGVPPLYSRWKVVFSICLFSFLRVVAQTRVSGTVLDVRGHPLSFADVFFKGSNEGTSTDFDGNFSLKSTGNHTILVVSYIGFQTKEVELHTSQIEELKVTLEEYGKKLDEIILVARPKKRLKKKDNPAYKILKQVWNRKKAMDYVKSYQYSQYTSKELGITNLDSIFLKRVFQKTYPHVSKYLSQKSFEGRHNIPVTFKEIYKKVYGIKKEKKRTDIIAERDEGFSLQSFAFEKVQVPTENIDIDDENILILNKTFTSPISKSGFASYNYILKDSVEMNGKKIYTIAFFPRHEYAIAFEGSFDVEAPSFTLTKINMRISKELNLEFLKTLFVEQRYEIVNDSMYIPKERTIEAEFTFFSKSEKEKAIFIKKIDIYKNFVFDSIKEPQFYNKELRQVSATQFRKDNSFWSKAVPERSINNETRDFVKAVAKSPKVTRYVDATSILTTGHIPVSKFLQYGKYWDTVAFNDIEGFRLKLGFRTFFTRHDRLRSNFYFAYGFKDKDFKFALDLKHLVIQNPRLRLIGLYFNDIEQQGSHVLSTTNEISSQAFGTNVLFSRGTNFFLCRINRVALNTDIGITNNFVIGMGFKREFVMSANPNFFSIDFKDPITGENTFSELIDTSINAFLRWTPGRNVFGYGVQQSFGKKLHPTIIFKYTKGLKGVLGGILDYDKIQTDISYPFLLGILGIFRADFGAGKTFGTVPLTLTTPIPANQAYSLTPNTFTLLNYYDLITDAYVSAHFRHLFNGLIMNRIPLLKKLKLRSLARFSVTYGSISNKNININASNIKYNAPKNQLYYEYGFGFENIGIESIRIFSLEFIWRTSLPQNFQFNSGFTPTFGVRVGITPTSF</sequence>
<gene>
    <name evidence="2" type="ORF">ElyMa_006869100</name>
</gene>
<organism evidence="2 3">
    <name type="scientific">Elysia marginata</name>
    <dbReference type="NCBI Taxonomy" id="1093978"/>
    <lineage>
        <taxon>Eukaryota</taxon>
        <taxon>Metazoa</taxon>
        <taxon>Spiralia</taxon>
        <taxon>Lophotrochozoa</taxon>
        <taxon>Mollusca</taxon>
        <taxon>Gastropoda</taxon>
        <taxon>Heterobranchia</taxon>
        <taxon>Euthyneura</taxon>
        <taxon>Panpulmonata</taxon>
        <taxon>Sacoglossa</taxon>
        <taxon>Placobranchoidea</taxon>
        <taxon>Plakobranchidae</taxon>
        <taxon>Elysia</taxon>
    </lineage>
</organism>
<dbReference type="AlphaFoldDB" id="A0AAV4J8Z7"/>
<feature type="chain" id="PRO_5043484039" evidence="1">
    <location>
        <begin position="30"/>
        <end position="850"/>
    </location>
</feature>
<accession>A0AAV4J8Z7</accession>
<protein>
    <submittedName>
        <fullName evidence="2">CNA protein B-type domain protein</fullName>
    </submittedName>
</protein>
<feature type="signal peptide" evidence="1">
    <location>
        <begin position="1"/>
        <end position="29"/>
    </location>
</feature>
<dbReference type="EMBL" id="BMAT01013746">
    <property type="protein sequence ID" value="GFS19277.1"/>
    <property type="molecule type" value="Genomic_DNA"/>
</dbReference>
<dbReference type="Pfam" id="PF13715">
    <property type="entry name" value="CarbopepD_reg_2"/>
    <property type="match status" value="1"/>
</dbReference>
<evidence type="ECO:0000313" key="3">
    <source>
        <dbReference type="Proteomes" id="UP000762676"/>
    </source>
</evidence>
<proteinExistence type="predicted"/>
<reference evidence="2 3" key="1">
    <citation type="journal article" date="2021" name="Elife">
        <title>Chloroplast acquisition without the gene transfer in kleptoplastic sea slugs, Plakobranchus ocellatus.</title>
        <authorList>
            <person name="Maeda T."/>
            <person name="Takahashi S."/>
            <person name="Yoshida T."/>
            <person name="Shimamura S."/>
            <person name="Takaki Y."/>
            <person name="Nagai Y."/>
            <person name="Toyoda A."/>
            <person name="Suzuki Y."/>
            <person name="Arimoto A."/>
            <person name="Ishii H."/>
            <person name="Satoh N."/>
            <person name="Nishiyama T."/>
            <person name="Hasebe M."/>
            <person name="Maruyama T."/>
            <person name="Minagawa J."/>
            <person name="Obokata J."/>
            <person name="Shigenobu S."/>
        </authorList>
    </citation>
    <scope>NUCLEOTIDE SEQUENCE [LARGE SCALE GENOMIC DNA]</scope>
</reference>
<comment type="caution">
    <text evidence="2">The sequence shown here is derived from an EMBL/GenBank/DDBJ whole genome shotgun (WGS) entry which is preliminary data.</text>
</comment>